<keyword evidence="1" id="KW-0812">Transmembrane</keyword>
<feature type="transmembrane region" description="Helical" evidence="1">
    <location>
        <begin position="426"/>
        <end position="447"/>
    </location>
</feature>
<dbReference type="InterPro" id="IPR032307">
    <property type="entry name" value="PepSY_TM-like_2"/>
</dbReference>
<feature type="transmembrane region" description="Helical" evidence="1">
    <location>
        <begin position="207"/>
        <end position="226"/>
    </location>
</feature>
<organism evidence="2">
    <name type="scientific">hydrothermal vent metagenome</name>
    <dbReference type="NCBI Taxonomy" id="652676"/>
    <lineage>
        <taxon>unclassified sequences</taxon>
        <taxon>metagenomes</taxon>
        <taxon>ecological metagenomes</taxon>
    </lineage>
</organism>
<protein>
    <recommendedName>
        <fullName evidence="3">PepSY domain-containing protein</fullName>
    </recommendedName>
</protein>
<dbReference type="InterPro" id="IPR005625">
    <property type="entry name" value="PepSY-ass_TM"/>
</dbReference>
<accession>A0A3B0VR70</accession>
<keyword evidence="1" id="KW-0472">Membrane</keyword>
<proteinExistence type="predicted"/>
<dbReference type="SUPFAM" id="SSF110296">
    <property type="entry name" value="Oligoxyloglucan reducing end-specific cellobiohydrolase"/>
    <property type="match status" value="1"/>
</dbReference>
<dbReference type="AlphaFoldDB" id="A0A3B0VR70"/>
<feature type="transmembrane region" description="Helical" evidence="1">
    <location>
        <begin position="12"/>
        <end position="29"/>
    </location>
</feature>
<evidence type="ECO:0008006" key="3">
    <source>
        <dbReference type="Google" id="ProtNLM"/>
    </source>
</evidence>
<dbReference type="Pfam" id="PF03929">
    <property type="entry name" value="PepSY_TM"/>
    <property type="match status" value="1"/>
</dbReference>
<dbReference type="EMBL" id="UOFB01000082">
    <property type="protein sequence ID" value="VAW45421.1"/>
    <property type="molecule type" value="Genomic_DNA"/>
</dbReference>
<name>A0A3B0VR70_9ZZZZ</name>
<gene>
    <name evidence="2" type="ORF">MNBD_GAMMA04-1681</name>
</gene>
<evidence type="ECO:0000256" key="1">
    <source>
        <dbReference type="SAM" id="Phobius"/>
    </source>
</evidence>
<reference evidence="2" key="1">
    <citation type="submission" date="2018-06" db="EMBL/GenBank/DDBJ databases">
        <authorList>
            <person name="Zhirakovskaya E."/>
        </authorList>
    </citation>
    <scope>NUCLEOTIDE SEQUENCE</scope>
</reference>
<dbReference type="PANTHER" id="PTHR40115">
    <property type="entry name" value="INNER MEMBRANE PROTEIN WITH PEPSY TM HELIX"/>
    <property type="match status" value="1"/>
</dbReference>
<feature type="transmembrane region" description="Helical" evidence="1">
    <location>
        <begin position="254"/>
        <end position="272"/>
    </location>
</feature>
<keyword evidence="1" id="KW-1133">Transmembrane helix</keyword>
<dbReference type="PANTHER" id="PTHR40115:SF1">
    <property type="entry name" value="INNER MEMBRANE PROTEIN WITH PEPSY TM HELIX"/>
    <property type="match status" value="1"/>
</dbReference>
<evidence type="ECO:0000313" key="2">
    <source>
        <dbReference type="EMBL" id="VAW45421.1"/>
    </source>
</evidence>
<sequence>MTFRKLHQKAGVIAGFFLFLLSITGFFLNHDQWSFQYHWTLPNSVLPEAVVEADKKLFQVKTLRPDNDQWVIVGGLRGLFVSQDGGENYQQQSTHQFYGLSWWGGELYAATENGVLLSKDAGMSWQPFALQGQWVNALAVDGEHLLASVEKSKLVHLTPQGTVLHKGGGEISPSELAEHITLSRFVRDFHYGRGVLDDGWSLWLNDVATWILILSVVTGLSVWWSLKRARTVRHISKTKMKWVKKAVRIHRHSVVLLAIPFLVLFAITGIVLDHSKFFNPYLKEITWSQTTLPPVYKTLREDIWSVDIESQGQKIIYRIGNRYGVYESGDLQIWKKVSDGFAYRMKRLDDTLYVSGMGSPPRSYHTDLGWQVLEAPSMFRDVYLVRGGEVFFGGHGETDFQVPQLKNSAFYSVMLTLHDGTFFAEWWVWVNDIASILLILLLVTGVIRWRKQYG</sequence>